<gene>
    <name evidence="3" type="ORF">MUN87_03865</name>
</gene>
<evidence type="ECO:0000313" key="3">
    <source>
        <dbReference type="EMBL" id="UOQ86046.1"/>
    </source>
</evidence>
<evidence type="ECO:0000256" key="1">
    <source>
        <dbReference type="SAM" id="MobiDB-lite"/>
    </source>
</evidence>
<protein>
    <submittedName>
        <fullName evidence="3">Uncharacterized protein</fullName>
    </submittedName>
</protein>
<keyword evidence="2" id="KW-0812">Transmembrane</keyword>
<proteinExistence type="predicted"/>
<organism evidence="3 4">
    <name type="scientific">Gracilibacillus salinarum</name>
    <dbReference type="NCBI Taxonomy" id="2932255"/>
    <lineage>
        <taxon>Bacteria</taxon>
        <taxon>Bacillati</taxon>
        <taxon>Bacillota</taxon>
        <taxon>Bacilli</taxon>
        <taxon>Bacillales</taxon>
        <taxon>Bacillaceae</taxon>
        <taxon>Gracilibacillus</taxon>
    </lineage>
</organism>
<feature type="transmembrane region" description="Helical" evidence="2">
    <location>
        <begin position="6"/>
        <end position="23"/>
    </location>
</feature>
<feature type="region of interest" description="Disordered" evidence="1">
    <location>
        <begin position="75"/>
        <end position="114"/>
    </location>
</feature>
<dbReference type="Proteomes" id="UP000831537">
    <property type="component" value="Chromosome"/>
</dbReference>
<evidence type="ECO:0000313" key="4">
    <source>
        <dbReference type="Proteomes" id="UP000831537"/>
    </source>
</evidence>
<keyword evidence="4" id="KW-1185">Reference proteome</keyword>
<feature type="compositionally biased region" description="Polar residues" evidence="1">
    <location>
        <begin position="27"/>
        <end position="52"/>
    </location>
</feature>
<keyword evidence="2" id="KW-1133">Transmembrane helix</keyword>
<keyword evidence="2" id="KW-0472">Membrane</keyword>
<dbReference type="EMBL" id="CP095071">
    <property type="protein sequence ID" value="UOQ86046.1"/>
    <property type="molecule type" value="Genomic_DNA"/>
</dbReference>
<name>A0ABY4GPA4_9BACI</name>
<evidence type="ECO:0000256" key="2">
    <source>
        <dbReference type="SAM" id="Phobius"/>
    </source>
</evidence>
<feature type="region of interest" description="Disordered" evidence="1">
    <location>
        <begin position="27"/>
        <end position="63"/>
    </location>
</feature>
<sequence>MNEILSFIVPIIAVVVWLFGLLGKSNQNEQQKPKSANPNPPTMQQSNPTISENSDEVSAEVDSTFAQQKELQMEKLKKKLGQTGASEKRSDQPLGEHNALKDQPLTRPKKQQTEKEVTLSIAKNLNKKGIAQGIIMAEVLGPPRAYQKRNNTRIKQ</sequence>
<reference evidence="3 4" key="1">
    <citation type="submission" date="2022-04" db="EMBL/GenBank/DDBJ databases">
        <title>Gracilibacillus sp. isolated from saltern.</title>
        <authorList>
            <person name="Won M."/>
            <person name="Lee C.-M."/>
            <person name="Woen H.-Y."/>
            <person name="Kwon S.-W."/>
        </authorList>
    </citation>
    <scope>NUCLEOTIDE SEQUENCE [LARGE SCALE GENOMIC DNA]</scope>
    <source>
        <strain evidence="3 4">SSPM10-3</strain>
    </source>
</reference>
<dbReference type="RefSeq" id="WP_244746370.1">
    <property type="nucleotide sequence ID" value="NZ_CP095071.1"/>
</dbReference>
<accession>A0ABY4GPA4</accession>